<keyword evidence="4" id="KW-1185">Reference proteome</keyword>
<dbReference type="InterPro" id="IPR002656">
    <property type="entry name" value="Acyl_transf_3_dom"/>
</dbReference>
<feature type="domain" description="Acyltransferase 3" evidence="2">
    <location>
        <begin position="21"/>
        <end position="367"/>
    </location>
</feature>
<dbReference type="EMBL" id="VSFC01000030">
    <property type="protein sequence ID" value="TYA56661.1"/>
    <property type="molecule type" value="Genomic_DNA"/>
</dbReference>
<evidence type="ECO:0000313" key="4">
    <source>
        <dbReference type="Proteomes" id="UP000324550"/>
    </source>
</evidence>
<reference evidence="3 4" key="1">
    <citation type="submission" date="2019-08" db="EMBL/GenBank/DDBJ databases">
        <title>Formosa sediminis sp. nov., isolated from marine sediment.</title>
        <authorList>
            <person name="Cao W.R."/>
        </authorList>
    </citation>
    <scope>NUCLEOTIDE SEQUENCE [LARGE SCALE GENOMIC DNA]</scope>
    <source>
        <strain evidence="3 4">1494</strain>
    </source>
</reference>
<dbReference type="GO" id="GO:0000271">
    <property type="term" value="P:polysaccharide biosynthetic process"/>
    <property type="evidence" value="ECO:0007669"/>
    <property type="project" value="TreeGrafter"/>
</dbReference>
<feature type="transmembrane region" description="Helical" evidence="1">
    <location>
        <begin position="102"/>
        <end position="121"/>
    </location>
</feature>
<keyword evidence="1" id="KW-1133">Transmembrane helix</keyword>
<keyword evidence="1" id="KW-0472">Membrane</keyword>
<dbReference type="AlphaFoldDB" id="A0A5D0GD26"/>
<feature type="transmembrane region" description="Helical" evidence="1">
    <location>
        <begin position="309"/>
        <end position="332"/>
    </location>
</feature>
<dbReference type="GO" id="GO:0016020">
    <property type="term" value="C:membrane"/>
    <property type="evidence" value="ECO:0007669"/>
    <property type="project" value="TreeGrafter"/>
</dbReference>
<keyword evidence="3" id="KW-0012">Acyltransferase</keyword>
<feature type="transmembrane region" description="Helical" evidence="1">
    <location>
        <begin position="184"/>
        <end position="203"/>
    </location>
</feature>
<keyword evidence="1" id="KW-0812">Transmembrane</keyword>
<evidence type="ECO:0000313" key="3">
    <source>
        <dbReference type="EMBL" id="TYA56661.1"/>
    </source>
</evidence>
<keyword evidence="3" id="KW-0808">Transferase</keyword>
<gene>
    <name evidence="3" type="ORF">FVF61_05855</name>
</gene>
<evidence type="ECO:0000259" key="2">
    <source>
        <dbReference type="Pfam" id="PF01757"/>
    </source>
</evidence>
<evidence type="ECO:0000256" key="1">
    <source>
        <dbReference type="SAM" id="Phobius"/>
    </source>
</evidence>
<feature type="transmembrane region" description="Helical" evidence="1">
    <location>
        <begin position="352"/>
        <end position="370"/>
    </location>
</feature>
<name>A0A5D0GD26_9FLAO</name>
<dbReference type="GO" id="GO:0016747">
    <property type="term" value="F:acyltransferase activity, transferring groups other than amino-acyl groups"/>
    <property type="evidence" value="ECO:0007669"/>
    <property type="project" value="InterPro"/>
</dbReference>
<dbReference type="PANTHER" id="PTHR23028:SF53">
    <property type="entry name" value="ACYL_TRANSF_3 DOMAIN-CONTAINING PROTEIN"/>
    <property type="match status" value="1"/>
</dbReference>
<feature type="transmembrane region" description="Helical" evidence="1">
    <location>
        <begin position="21"/>
        <end position="41"/>
    </location>
</feature>
<sequence>MRMINMIKALFKIDSHFENRIYGLDILRALAIMFVVIGHGIKVLPYGNFIRDVSMHLDFDGVSVFFVLSGFLIGGILIKILENQKATFKTLYNFWMRRWLRTLPNYFFILFLLVIVFPFLYTGHIQDSLSEKIKYVFFIQNLYYNHPYFFPEAWSLSIEEWFYLVVPVLMFALVGMLKMKPKKAVLIVSVSILILVTYFRYYKLMEFPIDSLKDWDRGFRKQVITRLDSLMFGVIGAYISFYYKEYWVKYKLILLIIGVVIFWLEKNLHLFVSNIGFGIYKSVFSFTISSIATLMTLPFLSQYKNGKGFVFKWVTIISLISYSMYLINLSLVQNYILTMFPEDLKEFEYLRYIAYWVVIILGSILLYKFIEIPFMKLRDKLAK</sequence>
<proteinExistence type="predicted"/>
<feature type="transmembrane region" description="Helical" evidence="1">
    <location>
        <begin position="61"/>
        <end position="81"/>
    </location>
</feature>
<dbReference type="Proteomes" id="UP000324550">
    <property type="component" value="Unassembled WGS sequence"/>
</dbReference>
<dbReference type="Pfam" id="PF01757">
    <property type="entry name" value="Acyl_transf_3"/>
    <property type="match status" value="1"/>
</dbReference>
<feature type="transmembrane region" description="Helical" evidence="1">
    <location>
        <begin position="278"/>
        <end position="297"/>
    </location>
</feature>
<accession>A0A5D0GD26</accession>
<feature type="transmembrane region" description="Helical" evidence="1">
    <location>
        <begin position="161"/>
        <end position="177"/>
    </location>
</feature>
<dbReference type="PANTHER" id="PTHR23028">
    <property type="entry name" value="ACETYLTRANSFERASE"/>
    <property type="match status" value="1"/>
</dbReference>
<comment type="caution">
    <text evidence="3">The sequence shown here is derived from an EMBL/GenBank/DDBJ whole genome shotgun (WGS) entry which is preliminary data.</text>
</comment>
<protein>
    <submittedName>
        <fullName evidence="3">Acyltransferase</fullName>
    </submittedName>
</protein>
<organism evidence="3 4">
    <name type="scientific">Formosa maritima</name>
    <dbReference type="NCBI Taxonomy" id="2592046"/>
    <lineage>
        <taxon>Bacteria</taxon>
        <taxon>Pseudomonadati</taxon>
        <taxon>Bacteroidota</taxon>
        <taxon>Flavobacteriia</taxon>
        <taxon>Flavobacteriales</taxon>
        <taxon>Flavobacteriaceae</taxon>
        <taxon>Formosa</taxon>
    </lineage>
</organism>
<dbReference type="InterPro" id="IPR050879">
    <property type="entry name" value="Acyltransferase_3"/>
</dbReference>
<feature type="transmembrane region" description="Helical" evidence="1">
    <location>
        <begin position="223"/>
        <end position="243"/>
    </location>
</feature>
<feature type="transmembrane region" description="Helical" evidence="1">
    <location>
        <begin position="252"/>
        <end position="272"/>
    </location>
</feature>